<accession>A0ABR7LZP2</accession>
<sequence>MNKKITVKFLMPNEGSPSPANALGVTGQAQLGSLPQAPDPDKLLVARRLVADQVAQQKSDVLELLLQGSVLTLLAVGLLAVGVGYAVAGRALAPLQHVTATARRLSESTLHERIALKGPSDEIKELADTFDAMLDRLHRAFDAQRRFVANASHELRTPLTVNRTVLEVAVASRRSPEETRVLARSLLGNTARHERLIEGLLLLARSERGLDARTPVPLHDAARAALEQLADRAEEADVMITAELAPAVASGDAVLLERCAVNLVENAIKYNAPDGRIRVRTCGEGGAAVLRVENTGQPVDPHDVPTMFEPFRRLRTDRTGSAHGAGLGLSIVRAVVRAHDGLVEAIPRPGGGLVITVRLPAARAAAPTLSGHAHDRTSAAGRAANGETYATAPGRPPYWKARPPGGPYAPGQR</sequence>
<evidence type="ECO:0000256" key="10">
    <source>
        <dbReference type="ARBA" id="ARBA00023012"/>
    </source>
</evidence>
<name>A0ABR7LZP2_9ACTN</name>
<dbReference type="Pfam" id="PF02518">
    <property type="entry name" value="HATPase_c"/>
    <property type="match status" value="1"/>
</dbReference>
<dbReference type="SMART" id="SM00388">
    <property type="entry name" value="HisKA"/>
    <property type="match status" value="1"/>
</dbReference>
<dbReference type="InterPro" id="IPR004358">
    <property type="entry name" value="Sig_transdc_His_kin-like_C"/>
</dbReference>
<evidence type="ECO:0000256" key="7">
    <source>
        <dbReference type="ARBA" id="ARBA00022692"/>
    </source>
</evidence>
<keyword evidence="5" id="KW-0597">Phosphoprotein</keyword>
<keyword evidence="8 16" id="KW-0418">Kinase</keyword>
<dbReference type="PANTHER" id="PTHR45436">
    <property type="entry name" value="SENSOR HISTIDINE KINASE YKOH"/>
    <property type="match status" value="1"/>
</dbReference>
<dbReference type="PRINTS" id="PR00344">
    <property type="entry name" value="BCTRLSENSOR"/>
</dbReference>
<evidence type="ECO:0000256" key="13">
    <source>
        <dbReference type="SAM" id="Phobius"/>
    </source>
</evidence>
<dbReference type="SUPFAM" id="SSF47384">
    <property type="entry name" value="Homodimeric domain of signal transducing histidine kinase"/>
    <property type="match status" value="1"/>
</dbReference>
<comment type="catalytic activity">
    <reaction evidence="1">
        <text>ATP + protein L-histidine = ADP + protein N-phospho-L-histidine.</text>
        <dbReference type="EC" id="2.7.13.3"/>
    </reaction>
</comment>
<evidence type="ECO:0000313" key="17">
    <source>
        <dbReference type="Proteomes" id="UP000805614"/>
    </source>
</evidence>
<dbReference type="CDD" id="cd00082">
    <property type="entry name" value="HisKA"/>
    <property type="match status" value="1"/>
</dbReference>
<dbReference type="EC" id="2.7.13.3" evidence="4"/>
<protein>
    <recommendedName>
        <fullName evidence="4">histidine kinase</fullName>
        <ecNumber evidence="4">2.7.13.3</ecNumber>
    </recommendedName>
</protein>
<keyword evidence="7 13" id="KW-0812">Transmembrane</keyword>
<keyword evidence="17" id="KW-1185">Reference proteome</keyword>
<dbReference type="PANTHER" id="PTHR45436:SF15">
    <property type="entry name" value="SENSOR HISTIDINE KINASE CUSS"/>
    <property type="match status" value="1"/>
</dbReference>
<evidence type="ECO:0000259" key="15">
    <source>
        <dbReference type="PROSITE" id="PS50885"/>
    </source>
</evidence>
<feature type="transmembrane region" description="Helical" evidence="13">
    <location>
        <begin position="64"/>
        <end position="88"/>
    </location>
</feature>
<reference evidence="16 17" key="1">
    <citation type="submission" date="2020-06" db="EMBL/GenBank/DDBJ databases">
        <title>Actinomadura xiongansis sp. nov., isolated from soil of Baiyangdian.</title>
        <authorList>
            <person name="Zhang X."/>
        </authorList>
    </citation>
    <scope>NUCLEOTIDE SEQUENCE [LARGE SCALE GENOMIC DNA]</scope>
    <source>
        <strain evidence="16 17">HBUM206468</strain>
    </source>
</reference>
<dbReference type="Proteomes" id="UP000805614">
    <property type="component" value="Unassembled WGS sequence"/>
</dbReference>
<comment type="caution">
    <text evidence="16">The sequence shown here is derived from an EMBL/GenBank/DDBJ whole genome shotgun (WGS) entry which is preliminary data.</text>
</comment>
<dbReference type="SUPFAM" id="SSF55874">
    <property type="entry name" value="ATPase domain of HSP90 chaperone/DNA topoisomerase II/histidine kinase"/>
    <property type="match status" value="1"/>
</dbReference>
<evidence type="ECO:0000256" key="4">
    <source>
        <dbReference type="ARBA" id="ARBA00012438"/>
    </source>
</evidence>
<feature type="domain" description="HAMP" evidence="15">
    <location>
        <begin position="89"/>
        <end position="142"/>
    </location>
</feature>
<dbReference type="CDD" id="cd00075">
    <property type="entry name" value="HATPase"/>
    <property type="match status" value="1"/>
</dbReference>
<dbReference type="InterPro" id="IPR036890">
    <property type="entry name" value="HATPase_C_sf"/>
</dbReference>
<comment type="subcellular location">
    <subcellularLocation>
        <location evidence="3">Cell membrane</location>
    </subcellularLocation>
    <subcellularLocation>
        <location evidence="2">Membrane</location>
        <topology evidence="2">Multi-pass membrane protein</topology>
    </subcellularLocation>
</comment>
<organism evidence="16 17">
    <name type="scientific">Actinomadura alba</name>
    <dbReference type="NCBI Taxonomy" id="406431"/>
    <lineage>
        <taxon>Bacteria</taxon>
        <taxon>Bacillati</taxon>
        <taxon>Actinomycetota</taxon>
        <taxon>Actinomycetes</taxon>
        <taxon>Streptosporangiales</taxon>
        <taxon>Thermomonosporaceae</taxon>
        <taxon>Actinomadura</taxon>
    </lineage>
</organism>
<dbReference type="PROSITE" id="PS50109">
    <property type="entry name" value="HIS_KIN"/>
    <property type="match status" value="1"/>
</dbReference>
<keyword evidence="9 13" id="KW-1133">Transmembrane helix</keyword>
<evidence type="ECO:0000313" key="16">
    <source>
        <dbReference type="EMBL" id="MBC6469962.1"/>
    </source>
</evidence>
<dbReference type="SMART" id="SM00387">
    <property type="entry name" value="HATPase_c"/>
    <property type="match status" value="1"/>
</dbReference>
<feature type="domain" description="Histidine kinase" evidence="14">
    <location>
        <begin position="150"/>
        <end position="363"/>
    </location>
</feature>
<feature type="region of interest" description="Disordered" evidence="12">
    <location>
        <begin position="367"/>
        <end position="413"/>
    </location>
</feature>
<keyword evidence="6" id="KW-0808">Transferase</keyword>
<evidence type="ECO:0000256" key="2">
    <source>
        <dbReference type="ARBA" id="ARBA00004141"/>
    </source>
</evidence>
<dbReference type="InterPro" id="IPR005467">
    <property type="entry name" value="His_kinase_dom"/>
</dbReference>
<dbReference type="GO" id="GO:0016301">
    <property type="term" value="F:kinase activity"/>
    <property type="evidence" value="ECO:0007669"/>
    <property type="project" value="UniProtKB-KW"/>
</dbReference>
<evidence type="ECO:0000259" key="14">
    <source>
        <dbReference type="PROSITE" id="PS50109"/>
    </source>
</evidence>
<dbReference type="InterPro" id="IPR003660">
    <property type="entry name" value="HAMP_dom"/>
</dbReference>
<dbReference type="EMBL" id="JABVEC010000034">
    <property type="protein sequence ID" value="MBC6469962.1"/>
    <property type="molecule type" value="Genomic_DNA"/>
</dbReference>
<keyword evidence="11 13" id="KW-0472">Membrane</keyword>
<evidence type="ECO:0000256" key="12">
    <source>
        <dbReference type="SAM" id="MobiDB-lite"/>
    </source>
</evidence>
<evidence type="ECO:0000256" key="8">
    <source>
        <dbReference type="ARBA" id="ARBA00022777"/>
    </source>
</evidence>
<dbReference type="InterPro" id="IPR003594">
    <property type="entry name" value="HATPase_dom"/>
</dbReference>
<evidence type="ECO:0000256" key="9">
    <source>
        <dbReference type="ARBA" id="ARBA00022989"/>
    </source>
</evidence>
<dbReference type="Pfam" id="PF00512">
    <property type="entry name" value="HisKA"/>
    <property type="match status" value="1"/>
</dbReference>
<evidence type="ECO:0000256" key="11">
    <source>
        <dbReference type="ARBA" id="ARBA00023136"/>
    </source>
</evidence>
<dbReference type="InterPro" id="IPR003661">
    <property type="entry name" value="HisK_dim/P_dom"/>
</dbReference>
<dbReference type="Pfam" id="PF00672">
    <property type="entry name" value="HAMP"/>
    <property type="match status" value="1"/>
</dbReference>
<dbReference type="SUPFAM" id="SSF158472">
    <property type="entry name" value="HAMP domain-like"/>
    <property type="match status" value="1"/>
</dbReference>
<evidence type="ECO:0000256" key="6">
    <source>
        <dbReference type="ARBA" id="ARBA00022679"/>
    </source>
</evidence>
<evidence type="ECO:0000256" key="5">
    <source>
        <dbReference type="ARBA" id="ARBA00022553"/>
    </source>
</evidence>
<proteinExistence type="predicted"/>
<dbReference type="CDD" id="cd06225">
    <property type="entry name" value="HAMP"/>
    <property type="match status" value="1"/>
</dbReference>
<dbReference type="InterPro" id="IPR050428">
    <property type="entry name" value="TCS_sensor_his_kinase"/>
</dbReference>
<dbReference type="SMART" id="SM00304">
    <property type="entry name" value="HAMP"/>
    <property type="match status" value="1"/>
</dbReference>
<gene>
    <name evidence="16" type="ORF">HKK74_31385</name>
</gene>
<dbReference type="PROSITE" id="PS50885">
    <property type="entry name" value="HAMP"/>
    <property type="match status" value="1"/>
</dbReference>
<dbReference type="Gene3D" id="3.30.565.10">
    <property type="entry name" value="Histidine kinase-like ATPase, C-terminal domain"/>
    <property type="match status" value="1"/>
</dbReference>
<evidence type="ECO:0000256" key="3">
    <source>
        <dbReference type="ARBA" id="ARBA00004236"/>
    </source>
</evidence>
<keyword evidence="10" id="KW-0902">Two-component regulatory system</keyword>
<evidence type="ECO:0000256" key="1">
    <source>
        <dbReference type="ARBA" id="ARBA00000085"/>
    </source>
</evidence>
<dbReference type="InterPro" id="IPR036097">
    <property type="entry name" value="HisK_dim/P_sf"/>
</dbReference>
<dbReference type="Gene3D" id="6.10.340.10">
    <property type="match status" value="1"/>
</dbReference>
<dbReference type="Gene3D" id="1.10.287.130">
    <property type="match status" value="1"/>
</dbReference>